<dbReference type="Proteomes" id="UP001597097">
    <property type="component" value="Unassembled WGS sequence"/>
</dbReference>
<dbReference type="PANTHER" id="PTHR30055">
    <property type="entry name" value="HTH-TYPE TRANSCRIPTIONAL REGULATOR RUTR"/>
    <property type="match status" value="1"/>
</dbReference>
<accession>A0ABW4GNZ3</accession>
<evidence type="ECO:0000256" key="3">
    <source>
        <dbReference type="ARBA" id="ARBA00023163"/>
    </source>
</evidence>
<keyword evidence="2 4" id="KW-0238">DNA-binding</keyword>
<dbReference type="PANTHER" id="PTHR30055:SF234">
    <property type="entry name" value="HTH-TYPE TRANSCRIPTIONAL REGULATOR BETI"/>
    <property type="match status" value="1"/>
</dbReference>
<feature type="domain" description="HTH tetR-type" evidence="5">
    <location>
        <begin position="6"/>
        <end position="66"/>
    </location>
</feature>
<dbReference type="InterPro" id="IPR001647">
    <property type="entry name" value="HTH_TetR"/>
</dbReference>
<reference evidence="7" key="1">
    <citation type="journal article" date="2019" name="Int. J. Syst. Evol. Microbiol.">
        <title>The Global Catalogue of Microorganisms (GCM) 10K type strain sequencing project: providing services to taxonomists for standard genome sequencing and annotation.</title>
        <authorList>
            <consortium name="The Broad Institute Genomics Platform"/>
            <consortium name="The Broad Institute Genome Sequencing Center for Infectious Disease"/>
            <person name="Wu L."/>
            <person name="Ma J."/>
        </authorList>
    </citation>
    <scope>NUCLEOTIDE SEQUENCE [LARGE SCALE GENOMIC DNA]</scope>
    <source>
        <strain evidence="7">CGMCC 1.15399</strain>
    </source>
</reference>
<evidence type="ECO:0000256" key="1">
    <source>
        <dbReference type="ARBA" id="ARBA00023015"/>
    </source>
</evidence>
<keyword evidence="3" id="KW-0804">Transcription</keyword>
<gene>
    <name evidence="6" type="ORF">ACFSJ0_46005</name>
</gene>
<dbReference type="InterPro" id="IPR050109">
    <property type="entry name" value="HTH-type_TetR-like_transc_reg"/>
</dbReference>
<sequence>MGRPPRHDVDRLLDAAAELVAASGPSTVTVAAVARAARAPSGSIYHRFPSRSSMLATLWLRTVDRFQDGFLSALNTEPAARAAPAAARHVVAWSRAHPHEAHILLYGPADFDEPNWPQEARDRLERSDRRVRNAVRALAERLDRREPREVEQLFLATVDLPYATVRRHQSLGRPIPAYAEDLVTSCAATLMRS</sequence>
<evidence type="ECO:0000259" key="5">
    <source>
        <dbReference type="PROSITE" id="PS50977"/>
    </source>
</evidence>
<evidence type="ECO:0000313" key="6">
    <source>
        <dbReference type="EMBL" id="MFD1544467.1"/>
    </source>
</evidence>
<protein>
    <submittedName>
        <fullName evidence="6">TetR/AcrR family transcriptional regulator</fullName>
    </submittedName>
</protein>
<dbReference type="RefSeq" id="WP_219529220.1">
    <property type="nucleotide sequence ID" value="NZ_JAHKRM010000006.1"/>
</dbReference>
<evidence type="ECO:0000313" key="7">
    <source>
        <dbReference type="Proteomes" id="UP001597097"/>
    </source>
</evidence>
<organism evidence="6 7">
    <name type="scientific">Nonomuraea guangzhouensis</name>
    <dbReference type="NCBI Taxonomy" id="1291555"/>
    <lineage>
        <taxon>Bacteria</taxon>
        <taxon>Bacillati</taxon>
        <taxon>Actinomycetota</taxon>
        <taxon>Actinomycetes</taxon>
        <taxon>Streptosporangiales</taxon>
        <taxon>Streptosporangiaceae</taxon>
        <taxon>Nonomuraea</taxon>
    </lineage>
</organism>
<name>A0ABW4GNZ3_9ACTN</name>
<keyword evidence="1" id="KW-0805">Transcription regulation</keyword>
<evidence type="ECO:0000256" key="4">
    <source>
        <dbReference type="PROSITE-ProRule" id="PRU00335"/>
    </source>
</evidence>
<comment type="caution">
    <text evidence="6">The sequence shown here is derived from an EMBL/GenBank/DDBJ whole genome shotgun (WGS) entry which is preliminary data.</text>
</comment>
<feature type="DNA-binding region" description="H-T-H motif" evidence="4">
    <location>
        <begin position="29"/>
        <end position="48"/>
    </location>
</feature>
<proteinExistence type="predicted"/>
<evidence type="ECO:0000256" key="2">
    <source>
        <dbReference type="ARBA" id="ARBA00023125"/>
    </source>
</evidence>
<dbReference type="EMBL" id="JBHUCM010000044">
    <property type="protein sequence ID" value="MFD1544467.1"/>
    <property type="molecule type" value="Genomic_DNA"/>
</dbReference>
<dbReference type="Pfam" id="PF00440">
    <property type="entry name" value="TetR_N"/>
    <property type="match status" value="1"/>
</dbReference>
<dbReference type="PROSITE" id="PS50977">
    <property type="entry name" value="HTH_TETR_2"/>
    <property type="match status" value="1"/>
</dbReference>
<keyword evidence="7" id="KW-1185">Reference proteome</keyword>